<feature type="transmembrane region" description="Helical" evidence="6">
    <location>
        <begin position="285"/>
        <end position="301"/>
    </location>
</feature>
<dbReference type="InterPro" id="IPR036259">
    <property type="entry name" value="MFS_trans_sf"/>
</dbReference>
<dbReference type="PROSITE" id="PS00216">
    <property type="entry name" value="SUGAR_TRANSPORT_1"/>
    <property type="match status" value="1"/>
</dbReference>
<feature type="domain" description="Major facilitator superfamily (MFS) profile" evidence="7">
    <location>
        <begin position="1"/>
        <end position="394"/>
    </location>
</feature>
<dbReference type="PROSITE" id="PS50850">
    <property type="entry name" value="MFS"/>
    <property type="match status" value="1"/>
</dbReference>
<keyword evidence="5 6" id="KW-0472">Membrane</keyword>
<reference evidence="8 9" key="1">
    <citation type="submission" date="2016-02" db="EMBL/GenBank/DDBJ databases">
        <title>Genome sequence of Clostridium tepidiprofundi DSM 19306.</title>
        <authorList>
            <person name="Poehlein A."/>
            <person name="Daniel R."/>
        </authorList>
    </citation>
    <scope>NUCLEOTIDE SEQUENCE [LARGE SCALE GENOMIC DNA]</scope>
    <source>
        <strain evidence="8 9">DSM 19306</strain>
    </source>
</reference>
<proteinExistence type="predicted"/>
<evidence type="ECO:0000256" key="1">
    <source>
        <dbReference type="ARBA" id="ARBA00004651"/>
    </source>
</evidence>
<dbReference type="AlphaFoldDB" id="A0A151B2A9"/>
<feature type="transmembrane region" description="Helical" evidence="6">
    <location>
        <begin position="163"/>
        <end position="184"/>
    </location>
</feature>
<evidence type="ECO:0000256" key="6">
    <source>
        <dbReference type="SAM" id="Phobius"/>
    </source>
</evidence>
<evidence type="ECO:0000256" key="2">
    <source>
        <dbReference type="ARBA" id="ARBA00022448"/>
    </source>
</evidence>
<keyword evidence="3 6" id="KW-0812">Transmembrane</keyword>
<feature type="transmembrane region" description="Helical" evidence="6">
    <location>
        <begin position="340"/>
        <end position="360"/>
    </location>
</feature>
<feature type="transmembrane region" description="Helical" evidence="6">
    <location>
        <begin position="366"/>
        <end position="389"/>
    </location>
</feature>
<dbReference type="SUPFAM" id="SSF103473">
    <property type="entry name" value="MFS general substrate transporter"/>
    <property type="match status" value="1"/>
</dbReference>
<evidence type="ECO:0000259" key="7">
    <source>
        <dbReference type="PROSITE" id="PS50850"/>
    </source>
</evidence>
<dbReference type="PANTHER" id="PTHR23530">
    <property type="entry name" value="TRANSPORT PROTEIN-RELATED"/>
    <property type="match status" value="1"/>
</dbReference>
<evidence type="ECO:0000256" key="3">
    <source>
        <dbReference type="ARBA" id="ARBA00022692"/>
    </source>
</evidence>
<dbReference type="InterPro" id="IPR011701">
    <property type="entry name" value="MFS"/>
</dbReference>
<dbReference type="RefSeq" id="WP_066826358.1">
    <property type="nucleotide sequence ID" value="NZ_LTBA01000028.1"/>
</dbReference>
<comment type="subcellular location">
    <subcellularLocation>
        <location evidence="1">Cell membrane</location>
        <topology evidence="1">Multi-pass membrane protein</topology>
    </subcellularLocation>
</comment>
<feature type="transmembrane region" description="Helical" evidence="6">
    <location>
        <begin position="220"/>
        <end position="241"/>
    </location>
</feature>
<keyword evidence="4 6" id="KW-1133">Transmembrane helix</keyword>
<dbReference type="GO" id="GO:0005886">
    <property type="term" value="C:plasma membrane"/>
    <property type="evidence" value="ECO:0007669"/>
    <property type="project" value="UniProtKB-SubCell"/>
</dbReference>
<gene>
    <name evidence="8" type="ORF">CLTEP_20390</name>
</gene>
<dbReference type="STRING" id="1121338.CLTEP_20390"/>
<dbReference type="PATRIC" id="fig|1121338.3.peg.2123"/>
<dbReference type="Gene3D" id="1.20.1250.20">
    <property type="entry name" value="MFS general substrate transporter like domains"/>
    <property type="match status" value="1"/>
</dbReference>
<dbReference type="Proteomes" id="UP000075531">
    <property type="component" value="Unassembled WGS sequence"/>
</dbReference>
<organism evidence="8 9">
    <name type="scientific">Clostridium tepidiprofundi DSM 19306</name>
    <dbReference type="NCBI Taxonomy" id="1121338"/>
    <lineage>
        <taxon>Bacteria</taxon>
        <taxon>Bacillati</taxon>
        <taxon>Bacillota</taxon>
        <taxon>Clostridia</taxon>
        <taxon>Eubacteriales</taxon>
        <taxon>Clostridiaceae</taxon>
        <taxon>Clostridium</taxon>
    </lineage>
</organism>
<keyword evidence="9" id="KW-1185">Reference proteome</keyword>
<accession>A0A151B2A9</accession>
<feature type="transmembrane region" description="Helical" evidence="6">
    <location>
        <begin position="80"/>
        <end position="104"/>
    </location>
</feature>
<dbReference type="InterPro" id="IPR020846">
    <property type="entry name" value="MFS_dom"/>
</dbReference>
<feature type="transmembrane region" description="Helical" evidence="6">
    <location>
        <begin position="253"/>
        <end position="273"/>
    </location>
</feature>
<dbReference type="EMBL" id="LTBA01000028">
    <property type="protein sequence ID" value="KYH34038.1"/>
    <property type="molecule type" value="Genomic_DNA"/>
</dbReference>
<name>A0A151B2A9_9CLOT</name>
<dbReference type="GO" id="GO:0022857">
    <property type="term" value="F:transmembrane transporter activity"/>
    <property type="evidence" value="ECO:0007669"/>
    <property type="project" value="InterPro"/>
</dbReference>
<evidence type="ECO:0000313" key="8">
    <source>
        <dbReference type="EMBL" id="KYH34038.1"/>
    </source>
</evidence>
<sequence length="398" mass="45010">MSYLNKLRKNIVKNYVFIFFSRLDLTQGIWMIYLATKGMSLLQLGILEGVFHVTSLLMEVPTGVIADIYGRKTSRILGRFALLISIILLIYSNNFCLFAVSFIISALSYNLESGAGDALIYDSLKEIKEEERYMKINGNNEMFMQISSVVAYALGGYLAAKNYLIAFGLSAIFIIITFVESFYFQEPNIKSETVKERNPFKVMKNQVTTSIKVIKGNRNIVLLIVFSEVMAAFCTSLFFYLQNYWKGFGYTEFKIGIIYSVASIFAAITAVKVYDIERIIGQKGVLIIMPLANVLCIWGIALTNYEYVFYVLMSVIDTITYVTFSDYINKLIPSENRATILSFQSMVFSFIMILLFPMIGSIGDAFSLNVAFKALASIGSILLLMMVIFSPQGCRKWK</sequence>
<keyword evidence="2" id="KW-0813">Transport</keyword>
<dbReference type="OrthoDB" id="9816124at2"/>
<protein>
    <submittedName>
        <fullName evidence="8">Major facilitator superfamily protein</fullName>
    </submittedName>
</protein>
<dbReference type="Pfam" id="PF07690">
    <property type="entry name" value="MFS_1"/>
    <property type="match status" value="1"/>
</dbReference>
<dbReference type="InterPro" id="IPR005829">
    <property type="entry name" value="Sugar_transporter_CS"/>
</dbReference>
<dbReference type="PANTHER" id="PTHR23530:SF1">
    <property type="entry name" value="PERMEASE, MAJOR FACILITATOR SUPERFAMILY-RELATED"/>
    <property type="match status" value="1"/>
</dbReference>
<dbReference type="InterPro" id="IPR053160">
    <property type="entry name" value="MFS_DHA3_Transporter"/>
</dbReference>
<evidence type="ECO:0000313" key="9">
    <source>
        <dbReference type="Proteomes" id="UP000075531"/>
    </source>
</evidence>
<comment type="caution">
    <text evidence="8">The sequence shown here is derived from an EMBL/GenBank/DDBJ whole genome shotgun (WGS) entry which is preliminary data.</text>
</comment>
<evidence type="ECO:0000256" key="5">
    <source>
        <dbReference type="ARBA" id="ARBA00023136"/>
    </source>
</evidence>
<feature type="transmembrane region" description="Helical" evidence="6">
    <location>
        <begin position="307"/>
        <end position="328"/>
    </location>
</feature>
<evidence type="ECO:0000256" key="4">
    <source>
        <dbReference type="ARBA" id="ARBA00022989"/>
    </source>
</evidence>